<keyword evidence="4" id="KW-1185">Reference proteome</keyword>
<keyword evidence="1" id="KW-0472">Membrane</keyword>
<evidence type="ECO:0000313" key="3">
    <source>
        <dbReference type="EMBL" id="SKB44748.1"/>
    </source>
</evidence>
<dbReference type="PANTHER" id="PTHR40407:SF1">
    <property type="entry name" value="HEPARAN-ALPHA-GLUCOSAMINIDE N-ACETYLTRANSFERASE CATALYTIC DOMAIN-CONTAINING PROTEIN"/>
    <property type="match status" value="1"/>
</dbReference>
<feature type="transmembrane region" description="Helical" evidence="1">
    <location>
        <begin position="143"/>
        <end position="160"/>
    </location>
</feature>
<dbReference type="EMBL" id="FUYS01000003">
    <property type="protein sequence ID" value="SKB44748.1"/>
    <property type="molecule type" value="Genomic_DNA"/>
</dbReference>
<reference evidence="3 4" key="1">
    <citation type="submission" date="2017-02" db="EMBL/GenBank/DDBJ databases">
        <authorList>
            <person name="Peterson S.W."/>
        </authorList>
    </citation>
    <scope>NUCLEOTIDE SEQUENCE [LARGE SCALE GENOMIC DNA]</scope>
    <source>
        <strain evidence="3 4">DSM 22899</strain>
    </source>
</reference>
<gene>
    <name evidence="3" type="ORF">SAMN05660226_01369</name>
</gene>
<keyword evidence="1" id="KW-0812">Transmembrane</keyword>
<accession>A0A1T5BBZ6</accession>
<dbReference type="RefSeq" id="WP_079716084.1">
    <property type="nucleotide sequence ID" value="NZ_FUYS01000003.1"/>
</dbReference>
<organism evidence="3 4">
    <name type="scientific">Parapedobacter luteus</name>
    <dbReference type="NCBI Taxonomy" id="623280"/>
    <lineage>
        <taxon>Bacteria</taxon>
        <taxon>Pseudomonadati</taxon>
        <taxon>Bacteroidota</taxon>
        <taxon>Sphingobacteriia</taxon>
        <taxon>Sphingobacteriales</taxon>
        <taxon>Sphingobacteriaceae</taxon>
        <taxon>Parapedobacter</taxon>
    </lineage>
</organism>
<feature type="domain" description="Heparan-alpha-glucosaminide N-acetyltransferase catalytic" evidence="2">
    <location>
        <begin position="10"/>
        <end position="209"/>
    </location>
</feature>
<dbReference type="InterPro" id="IPR012429">
    <property type="entry name" value="HGSNAT_cat"/>
</dbReference>
<feature type="transmembrane region" description="Helical" evidence="1">
    <location>
        <begin position="299"/>
        <end position="321"/>
    </location>
</feature>
<dbReference type="STRING" id="623280.SAMN05660226_01369"/>
<keyword evidence="1" id="KW-1133">Transmembrane helix</keyword>
<dbReference type="AlphaFoldDB" id="A0A1T5BBZ6"/>
<dbReference type="PANTHER" id="PTHR40407">
    <property type="entry name" value="MEMBRANE PROTEIN-LIKE PROTEIN"/>
    <property type="match status" value="1"/>
</dbReference>
<feature type="transmembrane region" description="Helical" evidence="1">
    <location>
        <begin position="341"/>
        <end position="361"/>
    </location>
</feature>
<feature type="transmembrane region" description="Helical" evidence="1">
    <location>
        <begin position="92"/>
        <end position="113"/>
    </location>
</feature>
<evidence type="ECO:0000259" key="2">
    <source>
        <dbReference type="Pfam" id="PF07786"/>
    </source>
</evidence>
<dbReference type="Proteomes" id="UP000190541">
    <property type="component" value="Unassembled WGS sequence"/>
</dbReference>
<feature type="transmembrane region" description="Helical" evidence="1">
    <location>
        <begin position="58"/>
        <end position="80"/>
    </location>
</feature>
<protein>
    <submittedName>
        <fullName evidence="3">Uncharacterized membrane protein</fullName>
    </submittedName>
</protein>
<dbReference type="OrthoDB" id="508112at2"/>
<sequence length="380" mass="42254">MQTTPLQFSRIASIDIVRGLVMVIMALDHVRELIHVDSLTQDPTNLGTTTPAIFFTRWITHLCAPIFVFLAGTSAFLSAARSGDTQASRRFLISRGVWLLILEFTVVNFGIWFDIRFGVLLFQVIAAIGIGLVVLGLAIRVPAGVLGVAGLAIACLHNLLPPNVPLFSVNAIPLGTDTTLLIGYPPVPWLAIMLMGYGFGTLLQKTEDRAGLLLKLGAICLLAFTALRSVNGYGDPAPWSTQQDALFSVMSFLNVSKYPPSLQFDLLMLGIMFLLLSAAERMKGLIPRIVMVYGKVPLFYYLLHWYVIHLALFAVLFIQGFSTADFLFGFRFGRPEAPSGLPLAGVYLVWMGVVCVMYPLCRWYSRYKEEHRQNLWLRYI</sequence>
<feature type="transmembrane region" description="Helical" evidence="1">
    <location>
        <begin position="262"/>
        <end position="279"/>
    </location>
</feature>
<feature type="transmembrane region" description="Helical" evidence="1">
    <location>
        <begin position="119"/>
        <end position="138"/>
    </location>
</feature>
<evidence type="ECO:0000313" key="4">
    <source>
        <dbReference type="Proteomes" id="UP000190541"/>
    </source>
</evidence>
<feature type="transmembrane region" description="Helical" evidence="1">
    <location>
        <begin position="212"/>
        <end position="230"/>
    </location>
</feature>
<feature type="transmembrane region" description="Helical" evidence="1">
    <location>
        <begin position="180"/>
        <end position="200"/>
    </location>
</feature>
<proteinExistence type="predicted"/>
<dbReference type="Pfam" id="PF07786">
    <property type="entry name" value="HGSNAT_cat"/>
    <property type="match status" value="1"/>
</dbReference>
<name>A0A1T5BBZ6_9SPHI</name>
<evidence type="ECO:0000256" key="1">
    <source>
        <dbReference type="SAM" id="Phobius"/>
    </source>
</evidence>